<keyword evidence="1" id="KW-0472">Membrane</keyword>
<feature type="transmembrane region" description="Helical" evidence="1">
    <location>
        <begin position="44"/>
        <end position="62"/>
    </location>
</feature>
<organism evidence="2 3">
    <name type="scientific">Candidatus Collierbacteria bacterium RIFOXYB1_FULL_49_13</name>
    <dbReference type="NCBI Taxonomy" id="1817728"/>
    <lineage>
        <taxon>Bacteria</taxon>
        <taxon>Candidatus Collieribacteriota</taxon>
    </lineage>
</organism>
<dbReference type="PANTHER" id="PTHR34980:SF2">
    <property type="entry name" value="INNER MEMBRANE PROTEIN YHAH-RELATED"/>
    <property type="match status" value="1"/>
</dbReference>
<dbReference type="Pfam" id="PF05656">
    <property type="entry name" value="DUF805"/>
    <property type="match status" value="1"/>
</dbReference>
<comment type="caution">
    <text evidence="2">The sequence shown here is derived from an EMBL/GenBank/DDBJ whole genome shotgun (WGS) entry which is preliminary data.</text>
</comment>
<dbReference type="AlphaFoldDB" id="A0A1F5FB75"/>
<dbReference type="GO" id="GO:0005886">
    <property type="term" value="C:plasma membrane"/>
    <property type="evidence" value="ECO:0007669"/>
    <property type="project" value="TreeGrafter"/>
</dbReference>
<protein>
    <recommendedName>
        <fullName evidence="4">DUF805 domain-containing protein</fullName>
    </recommendedName>
</protein>
<feature type="transmembrane region" description="Helical" evidence="1">
    <location>
        <begin position="16"/>
        <end position="35"/>
    </location>
</feature>
<reference evidence="2 3" key="1">
    <citation type="journal article" date="2016" name="Nat. Commun.">
        <title>Thousands of microbial genomes shed light on interconnected biogeochemical processes in an aquifer system.</title>
        <authorList>
            <person name="Anantharaman K."/>
            <person name="Brown C.T."/>
            <person name="Hug L.A."/>
            <person name="Sharon I."/>
            <person name="Castelle C.J."/>
            <person name="Probst A.J."/>
            <person name="Thomas B.C."/>
            <person name="Singh A."/>
            <person name="Wilkins M.J."/>
            <person name="Karaoz U."/>
            <person name="Brodie E.L."/>
            <person name="Williams K.H."/>
            <person name="Hubbard S.S."/>
            <person name="Banfield J.F."/>
        </authorList>
    </citation>
    <scope>NUCLEOTIDE SEQUENCE [LARGE SCALE GENOMIC DNA]</scope>
</reference>
<dbReference type="EMBL" id="MFAM01000065">
    <property type="protein sequence ID" value="OGD76896.1"/>
    <property type="molecule type" value="Genomic_DNA"/>
</dbReference>
<accession>A0A1F5FB75</accession>
<dbReference type="Proteomes" id="UP000176682">
    <property type="component" value="Unassembled WGS sequence"/>
</dbReference>
<evidence type="ECO:0000256" key="1">
    <source>
        <dbReference type="SAM" id="Phobius"/>
    </source>
</evidence>
<sequence>MEQITNLFEGRVSKKSYQVAFLVLFVVGLLVGVLLKHEGMLRSLVSLLMMPFGFGLAARRWHDLGKSGWWSLVFLLPLINLLVMVYLLLADGTKGKNAYGVAPKNKEILDTLLNK</sequence>
<keyword evidence="1" id="KW-1133">Transmembrane helix</keyword>
<proteinExistence type="predicted"/>
<dbReference type="InterPro" id="IPR008523">
    <property type="entry name" value="DUF805"/>
</dbReference>
<dbReference type="PANTHER" id="PTHR34980">
    <property type="entry name" value="INNER MEMBRANE PROTEIN-RELATED-RELATED"/>
    <property type="match status" value="1"/>
</dbReference>
<evidence type="ECO:0008006" key="4">
    <source>
        <dbReference type="Google" id="ProtNLM"/>
    </source>
</evidence>
<evidence type="ECO:0000313" key="3">
    <source>
        <dbReference type="Proteomes" id="UP000176682"/>
    </source>
</evidence>
<keyword evidence="1" id="KW-0812">Transmembrane</keyword>
<name>A0A1F5FB75_9BACT</name>
<gene>
    <name evidence="2" type="ORF">A2368_02420</name>
</gene>
<evidence type="ECO:0000313" key="2">
    <source>
        <dbReference type="EMBL" id="OGD76896.1"/>
    </source>
</evidence>
<feature type="transmembrane region" description="Helical" evidence="1">
    <location>
        <begin position="68"/>
        <end position="89"/>
    </location>
</feature>